<dbReference type="AlphaFoldDB" id="A0A1H6VQF7"/>
<dbReference type="InterPro" id="IPR036061">
    <property type="entry name" value="CheW-like_dom_sf"/>
</dbReference>
<evidence type="ECO:0000259" key="1">
    <source>
        <dbReference type="PROSITE" id="PS50851"/>
    </source>
</evidence>
<dbReference type="GO" id="GO:0006935">
    <property type="term" value="P:chemotaxis"/>
    <property type="evidence" value="ECO:0007669"/>
    <property type="project" value="InterPro"/>
</dbReference>
<dbReference type="PROSITE" id="PS50851">
    <property type="entry name" value="CHEW"/>
    <property type="match status" value="1"/>
</dbReference>
<organism evidence="2 3">
    <name type="scientific">Pseudomonas linyingensis</name>
    <dbReference type="NCBI Taxonomy" id="915471"/>
    <lineage>
        <taxon>Bacteria</taxon>
        <taxon>Pseudomonadati</taxon>
        <taxon>Pseudomonadota</taxon>
        <taxon>Gammaproteobacteria</taxon>
        <taxon>Pseudomonadales</taxon>
        <taxon>Pseudomonadaceae</taxon>
        <taxon>Pseudomonas</taxon>
    </lineage>
</organism>
<dbReference type="Proteomes" id="UP000242930">
    <property type="component" value="Unassembled WGS sequence"/>
</dbReference>
<evidence type="ECO:0000313" key="3">
    <source>
        <dbReference type="Proteomes" id="UP000242930"/>
    </source>
</evidence>
<reference evidence="3" key="1">
    <citation type="submission" date="2016-10" db="EMBL/GenBank/DDBJ databases">
        <authorList>
            <person name="Varghese N."/>
            <person name="Submissions S."/>
        </authorList>
    </citation>
    <scope>NUCLEOTIDE SEQUENCE [LARGE SCALE GENOMIC DNA]</scope>
    <source>
        <strain evidence="3">LMG 25967</strain>
    </source>
</reference>
<dbReference type="EMBL" id="FNZE01000004">
    <property type="protein sequence ID" value="SEJ06898.1"/>
    <property type="molecule type" value="Genomic_DNA"/>
</dbReference>
<dbReference type="RefSeq" id="WP_090308825.1">
    <property type="nucleotide sequence ID" value="NZ_FNZE01000004.1"/>
</dbReference>
<keyword evidence="3" id="KW-1185">Reference proteome</keyword>
<proteinExistence type="predicted"/>
<name>A0A1H6VQF7_9PSED</name>
<dbReference type="Pfam" id="PF01584">
    <property type="entry name" value="CheW"/>
    <property type="match status" value="1"/>
</dbReference>
<dbReference type="SUPFAM" id="SSF50341">
    <property type="entry name" value="CheW-like"/>
    <property type="match status" value="1"/>
</dbReference>
<protein>
    <submittedName>
        <fullName evidence="2">Chemosensory pili system protein ChpC</fullName>
    </submittedName>
</protein>
<evidence type="ECO:0000313" key="2">
    <source>
        <dbReference type="EMBL" id="SEJ06898.1"/>
    </source>
</evidence>
<dbReference type="OrthoDB" id="5765252at2"/>
<sequence>MSQAPVAGQSPQTLNSLLLPLTDRSLLLPSVALAELINQRPVEPRPGTPDWYLGDIVWRDLRLPLLSFETASNGAVPAAPSAGARVAVINAIGGRPHLKFYALLVQGIPRPQKLDTGLAPAGAPLAALELDSALVEGTVARIPDLVALEQKLADIGLI</sequence>
<dbReference type="InterPro" id="IPR002545">
    <property type="entry name" value="CheW-lke_dom"/>
</dbReference>
<accession>A0A1H6VQF7</accession>
<feature type="domain" description="CheW-like" evidence="1">
    <location>
        <begin position="13"/>
        <end position="154"/>
    </location>
</feature>
<dbReference type="GO" id="GO:0007165">
    <property type="term" value="P:signal transduction"/>
    <property type="evidence" value="ECO:0007669"/>
    <property type="project" value="InterPro"/>
</dbReference>
<dbReference type="STRING" id="915471.SAMN05216201_104191"/>
<gene>
    <name evidence="2" type="ORF">SAMN05216201_104191</name>
</gene>